<evidence type="ECO:0000313" key="3">
    <source>
        <dbReference type="RefSeq" id="XP_023932307.1"/>
    </source>
</evidence>
<gene>
    <name evidence="3" type="primary">LOC112042263</name>
</gene>
<dbReference type="InParanoid" id="A0A2R2MQM9"/>
<dbReference type="GeneID" id="112042263"/>
<keyword evidence="2" id="KW-1185">Reference proteome</keyword>
<dbReference type="AlphaFoldDB" id="A0A2R2MQM9"/>
<name>A0A2R2MQM9_LINAN</name>
<reference evidence="3" key="1">
    <citation type="submission" date="2025-08" db="UniProtKB">
        <authorList>
            <consortium name="RefSeq"/>
        </authorList>
    </citation>
    <scope>IDENTIFICATION</scope>
    <source>
        <tissue evidence="3">Gonads</tissue>
    </source>
</reference>
<feature type="region of interest" description="Disordered" evidence="1">
    <location>
        <begin position="1"/>
        <end position="31"/>
    </location>
</feature>
<sequence>MPTTASHAASFATEARGRTGTRGASATRVSKDDAAMKRPLCGQVGLLGVNVPGPAGVVVCGGKQEYALTVDQRVRKMSAKESRTELELVMFRLVQPLRHRQPRFRPPRLQPHWIQRFGF</sequence>
<evidence type="ECO:0000313" key="2">
    <source>
        <dbReference type="Proteomes" id="UP000085678"/>
    </source>
</evidence>
<evidence type="ECO:0000256" key="1">
    <source>
        <dbReference type="SAM" id="MobiDB-lite"/>
    </source>
</evidence>
<protein>
    <submittedName>
        <fullName evidence="3">Uncharacterized protein LOC112042263</fullName>
    </submittedName>
</protein>
<dbReference type="Proteomes" id="UP000085678">
    <property type="component" value="Unplaced"/>
</dbReference>
<accession>A0A2R2MQM9</accession>
<dbReference type="RefSeq" id="XP_023932307.1">
    <property type="nucleotide sequence ID" value="XM_024076539.1"/>
</dbReference>
<organism evidence="2 3">
    <name type="scientific">Lingula anatina</name>
    <name type="common">Brachiopod</name>
    <name type="synonym">Lingula unguis</name>
    <dbReference type="NCBI Taxonomy" id="7574"/>
    <lineage>
        <taxon>Eukaryota</taxon>
        <taxon>Metazoa</taxon>
        <taxon>Spiralia</taxon>
        <taxon>Lophotrochozoa</taxon>
        <taxon>Brachiopoda</taxon>
        <taxon>Linguliformea</taxon>
        <taxon>Lingulata</taxon>
        <taxon>Lingulida</taxon>
        <taxon>Linguloidea</taxon>
        <taxon>Lingulidae</taxon>
        <taxon>Lingula</taxon>
    </lineage>
</organism>
<dbReference type="KEGG" id="lak:112042263"/>
<proteinExistence type="predicted"/>